<evidence type="ECO:0000313" key="2">
    <source>
        <dbReference type="EMBL" id="CEP17146.1"/>
    </source>
</evidence>
<dbReference type="InterPro" id="IPR036047">
    <property type="entry name" value="F-box-like_dom_sf"/>
</dbReference>
<evidence type="ECO:0000313" key="3">
    <source>
        <dbReference type="Proteomes" id="UP000054107"/>
    </source>
</evidence>
<reference evidence="2 3" key="1">
    <citation type="submission" date="2014-09" db="EMBL/GenBank/DDBJ databases">
        <authorList>
            <person name="Ellenberger Sabrina"/>
        </authorList>
    </citation>
    <scope>NUCLEOTIDE SEQUENCE [LARGE SCALE GENOMIC DNA]</scope>
    <source>
        <strain evidence="2 3">CBS 412.66</strain>
    </source>
</reference>
<dbReference type="PROSITE" id="PS50181">
    <property type="entry name" value="FBOX"/>
    <property type="match status" value="1"/>
</dbReference>
<dbReference type="OrthoDB" id="550575at2759"/>
<dbReference type="Pfam" id="PF12937">
    <property type="entry name" value="F-box-like"/>
    <property type="match status" value="1"/>
</dbReference>
<proteinExistence type="predicted"/>
<dbReference type="SUPFAM" id="SSF52047">
    <property type="entry name" value="RNI-like"/>
    <property type="match status" value="1"/>
</dbReference>
<dbReference type="Proteomes" id="UP000054107">
    <property type="component" value="Unassembled WGS sequence"/>
</dbReference>
<name>A0A0B7NF45_9FUNG</name>
<dbReference type="EMBL" id="LN733615">
    <property type="protein sequence ID" value="CEP17146.1"/>
    <property type="molecule type" value="Genomic_DNA"/>
</dbReference>
<dbReference type="SUPFAM" id="SSF81383">
    <property type="entry name" value="F-box domain"/>
    <property type="match status" value="1"/>
</dbReference>
<feature type="domain" description="F-box" evidence="1">
    <location>
        <begin position="3"/>
        <end position="48"/>
    </location>
</feature>
<gene>
    <name evidence="2" type="primary">PARPA_11439.1 scaffold 44122</name>
</gene>
<dbReference type="STRING" id="35722.A0A0B7NF45"/>
<organism evidence="2 3">
    <name type="scientific">Parasitella parasitica</name>
    <dbReference type="NCBI Taxonomy" id="35722"/>
    <lineage>
        <taxon>Eukaryota</taxon>
        <taxon>Fungi</taxon>
        <taxon>Fungi incertae sedis</taxon>
        <taxon>Mucoromycota</taxon>
        <taxon>Mucoromycotina</taxon>
        <taxon>Mucoromycetes</taxon>
        <taxon>Mucorales</taxon>
        <taxon>Mucorineae</taxon>
        <taxon>Mucoraceae</taxon>
        <taxon>Parasitella</taxon>
    </lineage>
</organism>
<sequence length="275" mass="31166">MLPNAFGKLPLDILIQIVRYLDEKSQLELGLTSKKISSICCKQLWHTRTCTSISALEAWANTLNKEDNVHPYHEWVIGLNLAFDSIQFVPDSILIPRQITTRTLKLLNVHATPTASRSVMRLISCEKTEEVEINKCSVEIIAGFATRLEFNRNKHLKLNRISIIDCFLLDTQVAHIVSFTPNLRSFTSEGCSYLSDTAILAITEHCPLIETMIVTLPNHIRQSNTITVSSLKALSKCKKLTKLICKGQVRLIGDEHRIWLLKNCPSLEYCDLSYD</sequence>
<accession>A0A0B7NF45</accession>
<dbReference type="Gene3D" id="3.80.10.10">
    <property type="entry name" value="Ribonuclease Inhibitor"/>
    <property type="match status" value="1"/>
</dbReference>
<protein>
    <recommendedName>
        <fullName evidence="1">F-box domain-containing protein</fullName>
    </recommendedName>
</protein>
<dbReference type="InterPro" id="IPR001810">
    <property type="entry name" value="F-box_dom"/>
</dbReference>
<dbReference type="AlphaFoldDB" id="A0A0B7NF45"/>
<dbReference type="InterPro" id="IPR032675">
    <property type="entry name" value="LRR_dom_sf"/>
</dbReference>
<evidence type="ECO:0000259" key="1">
    <source>
        <dbReference type="PROSITE" id="PS50181"/>
    </source>
</evidence>
<keyword evidence="3" id="KW-1185">Reference proteome</keyword>